<dbReference type="EMBL" id="CH476743">
    <property type="protein sequence ID" value="EIE88765.1"/>
    <property type="molecule type" value="Genomic_DNA"/>
</dbReference>
<evidence type="ECO:0000313" key="3">
    <source>
        <dbReference type="Proteomes" id="UP000009138"/>
    </source>
</evidence>
<sequence>MLLLILLLLKMNLLVLSRHIQLRNHRVNCGDIASLVKDITFGADLDRSYLSHINIIEVIFYVAHTFGKLDEALIRGEPKAHITI</sequence>
<dbReference type="InParanoid" id="I1CJY5"/>
<dbReference type="GeneID" id="93620441"/>
<keyword evidence="1" id="KW-0732">Signal</keyword>
<dbReference type="AlphaFoldDB" id="I1CJY5"/>
<dbReference type="Proteomes" id="UP000009138">
    <property type="component" value="Unassembled WGS sequence"/>
</dbReference>
<gene>
    <name evidence="2" type="ORF">RO3G_13476</name>
</gene>
<feature type="chain" id="PRO_5003638647" evidence="1">
    <location>
        <begin position="18"/>
        <end position="84"/>
    </location>
</feature>
<protein>
    <submittedName>
        <fullName evidence="2">Uncharacterized protein</fullName>
    </submittedName>
</protein>
<dbReference type="RefSeq" id="XP_067524161.1">
    <property type="nucleotide sequence ID" value="XM_067668060.1"/>
</dbReference>
<accession>I1CJY5</accession>
<evidence type="ECO:0000313" key="2">
    <source>
        <dbReference type="EMBL" id="EIE88765.1"/>
    </source>
</evidence>
<keyword evidence="3" id="KW-1185">Reference proteome</keyword>
<proteinExistence type="predicted"/>
<feature type="signal peptide" evidence="1">
    <location>
        <begin position="1"/>
        <end position="17"/>
    </location>
</feature>
<dbReference type="VEuPathDB" id="FungiDB:RO3G_13476"/>
<organism evidence="2 3">
    <name type="scientific">Rhizopus delemar (strain RA 99-880 / ATCC MYA-4621 / FGSC 9543 / NRRL 43880)</name>
    <name type="common">Mucormycosis agent</name>
    <name type="synonym">Rhizopus arrhizus var. delemar</name>
    <dbReference type="NCBI Taxonomy" id="246409"/>
    <lineage>
        <taxon>Eukaryota</taxon>
        <taxon>Fungi</taxon>
        <taxon>Fungi incertae sedis</taxon>
        <taxon>Mucoromycota</taxon>
        <taxon>Mucoromycotina</taxon>
        <taxon>Mucoromycetes</taxon>
        <taxon>Mucorales</taxon>
        <taxon>Mucorineae</taxon>
        <taxon>Rhizopodaceae</taxon>
        <taxon>Rhizopus</taxon>
    </lineage>
</organism>
<name>I1CJY5_RHIO9</name>
<reference evidence="2 3" key="1">
    <citation type="journal article" date="2009" name="PLoS Genet.">
        <title>Genomic analysis of the basal lineage fungus Rhizopus oryzae reveals a whole-genome duplication.</title>
        <authorList>
            <person name="Ma L.-J."/>
            <person name="Ibrahim A.S."/>
            <person name="Skory C."/>
            <person name="Grabherr M.G."/>
            <person name="Burger G."/>
            <person name="Butler M."/>
            <person name="Elias M."/>
            <person name="Idnurm A."/>
            <person name="Lang B.F."/>
            <person name="Sone T."/>
            <person name="Abe A."/>
            <person name="Calvo S.E."/>
            <person name="Corrochano L.M."/>
            <person name="Engels R."/>
            <person name="Fu J."/>
            <person name="Hansberg W."/>
            <person name="Kim J.-M."/>
            <person name="Kodira C.D."/>
            <person name="Koehrsen M.J."/>
            <person name="Liu B."/>
            <person name="Miranda-Saavedra D."/>
            <person name="O'Leary S."/>
            <person name="Ortiz-Castellanos L."/>
            <person name="Poulter R."/>
            <person name="Rodriguez-Romero J."/>
            <person name="Ruiz-Herrera J."/>
            <person name="Shen Y.-Q."/>
            <person name="Zeng Q."/>
            <person name="Galagan J."/>
            <person name="Birren B.W."/>
            <person name="Cuomo C.A."/>
            <person name="Wickes B.L."/>
        </authorList>
    </citation>
    <scope>NUCLEOTIDE SEQUENCE [LARGE SCALE GENOMIC DNA]</scope>
    <source>
        <strain evidence="3">RA 99-880 / ATCC MYA-4621 / FGSC 9543 / NRRL 43880</strain>
    </source>
</reference>
<evidence type="ECO:0000256" key="1">
    <source>
        <dbReference type="SAM" id="SignalP"/>
    </source>
</evidence>